<feature type="transmembrane region" description="Helical" evidence="10">
    <location>
        <begin position="283"/>
        <end position="301"/>
    </location>
</feature>
<keyword evidence="1 10" id="KW-0813">Transport</keyword>
<evidence type="ECO:0000256" key="10">
    <source>
        <dbReference type="HAMAP-Rule" id="MF_00462"/>
    </source>
</evidence>
<evidence type="ECO:0000256" key="5">
    <source>
        <dbReference type="ARBA" id="ARBA00022692"/>
    </source>
</evidence>
<keyword evidence="3 10" id="KW-0285">Flavoprotein</keyword>
<dbReference type="AlphaFoldDB" id="A0A9X1HMB3"/>
<evidence type="ECO:0000256" key="3">
    <source>
        <dbReference type="ARBA" id="ARBA00022630"/>
    </source>
</evidence>
<evidence type="ECO:0000313" key="11">
    <source>
        <dbReference type="EMBL" id="MCA6074036.1"/>
    </source>
</evidence>
<dbReference type="GO" id="GO:0005886">
    <property type="term" value="C:plasma membrane"/>
    <property type="evidence" value="ECO:0007669"/>
    <property type="project" value="UniProtKB-SubCell"/>
</dbReference>
<evidence type="ECO:0000256" key="8">
    <source>
        <dbReference type="ARBA" id="ARBA00022989"/>
    </source>
</evidence>
<evidence type="ECO:0000256" key="7">
    <source>
        <dbReference type="ARBA" id="ARBA00022982"/>
    </source>
</evidence>
<dbReference type="PANTHER" id="PTHR30578:SF0">
    <property type="entry name" value="ION-TRANSLOCATING OXIDOREDUCTASE COMPLEX SUBUNIT D"/>
    <property type="match status" value="1"/>
</dbReference>
<sequence length="337" mass="36004">MFSKTLNISTSPHIRKGLTTDVIMMNVVFALIPVALFAVYSFGLNALLVIVTAIAACVITEHVLCKWSNKETTIGDWSAVITGLLLGLTLPPIFPLWMTFLGGVLAIALGKFIFGGLGFNLFNPALVGRAILQAAFPIAITTWSPAFVQNRFTELAASITTFPFAEPNFDGFTGATPLSAFKFDHVVASSSDLALGLISGSTGETCAVLILLGGIYLIIRKMMNWRIPATILLTVAVFSGILYLIDPQTYPSPVFMLFSGGLMLGAVFMASDMVGSPITSKGIVIYGVFIGVLVVVIRIWGGLPEGVMYAILLGNALSPQIDKLIKPRVYGTKQKSS</sequence>
<keyword evidence="12" id="KW-1185">Reference proteome</keyword>
<feature type="transmembrane region" description="Helical" evidence="10">
    <location>
        <begin position="100"/>
        <end position="123"/>
    </location>
</feature>
<reference evidence="11" key="1">
    <citation type="submission" date="2021-09" db="EMBL/GenBank/DDBJ databases">
        <title>Fulvivirga sp. isolated from coastal sediment.</title>
        <authorList>
            <person name="Yu H."/>
        </authorList>
    </citation>
    <scope>NUCLEOTIDE SEQUENCE</scope>
    <source>
        <strain evidence="11">1062</strain>
    </source>
</reference>
<accession>A0A9X1HMB3</accession>
<evidence type="ECO:0000313" key="12">
    <source>
        <dbReference type="Proteomes" id="UP001139409"/>
    </source>
</evidence>
<comment type="caution">
    <text evidence="11">The sequence shown here is derived from an EMBL/GenBank/DDBJ whole genome shotgun (WGS) entry which is preliminary data.</text>
</comment>
<feature type="modified residue" description="FMN phosphoryl threonine" evidence="10">
    <location>
        <position position="176"/>
    </location>
</feature>
<dbReference type="GO" id="GO:0055085">
    <property type="term" value="P:transmembrane transport"/>
    <property type="evidence" value="ECO:0007669"/>
    <property type="project" value="InterPro"/>
</dbReference>
<comment type="function">
    <text evidence="10">Part of a membrane-bound complex that couples electron transfer with translocation of ions across the membrane.</text>
</comment>
<feature type="transmembrane region" description="Helical" evidence="10">
    <location>
        <begin position="77"/>
        <end position="94"/>
    </location>
</feature>
<feature type="transmembrane region" description="Helical" evidence="10">
    <location>
        <begin position="21"/>
        <end position="40"/>
    </location>
</feature>
<evidence type="ECO:0000256" key="6">
    <source>
        <dbReference type="ARBA" id="ARBA00022967"/>
    </source>
</evidence>
<protein>
    <recommendedName>
        <fullName evidence="10">Ion-translocating oxidoreductase complex subunit D</fullName>
        <ecNumber evidence="10">7.-.-.-</ecNumber>
    </recommendedName>
    <alternativeName>
        <fullName evidence="10">Rnf electron transport complex subunit D</fullName>
    </alternativeName>
</protein>
<gene>
    <name evidence="10" type="primary">rnfD</name>
    <name evidence="11" type="ORF">LDX50_04105</name>
</gene>
<dbReference type="Proteomes" id="UP001139409">
    <property type="component" value="Unassembled WGS sequence"/>
</dbReference>
<dbReference type="EMBL" id="JAIXNE010000001">
    <property type="protein sequence ID" value="MCA6074036.1"/>
    <property type="molecule type" value="Genomic_DNA"/>
</dbReference>
<keyword evidence="4 10" id="KW-0288">FMN</keyword>
<evidence type="ECO:0000256" key="1">
    <source>
        <dbReference type="ARBA" id="ARBA00022448"/>
    </source>
</evidence>
<dbReference type="NCBIfam" id="TIGR01946">
    <property type="entry name" value="rnfD"/>
    <property type="match status" value="1"/>
</dbReference>
<keyword evidence="2 10" id="KW-0597">Phosphoprotein</keyword>
<keyword evidence="6 10" id="KW-1278">Translocase</keyword>
<evidence type="ECO:0000256" key="2">
    <source>
        <dbReference type="ARBA" id="ARBA00022553"/>
    </source>
</evidence>
<name>A0A9X1HMB3_9BACT</name>
<feature type="transmembrane region" description="Helical" evidence="10">
    <location>
        <begin position="46"/>
        <end position="65"/>
    </location>
</feature>
<proteinExistence type="inferred from homology"/>
<keyword evidence="9 10" id="KW-0472">Membrane</keyword>
<dbReference type="EC" id="7.-.-.-" evidence="10"/>
<dbReference type="PANTHER" id="PTHR30578">
    <property type="entry name" value="ELECTRON TRANSPORT COMPLEX PROTEIN RNFD"/>
    <property type="match status" value="1"/>
</dbReference>
<dbReference type="RefSeq" id="WP_225697141.1">
    <property type="nucleotide sequence ID" value="NZ_JAIXNE010000001.1"/>
</dbReference>
<feature type="transmembrane region" description="Helical" evidence="10">
    <location>
        <begin position="193"/>
        <end position="218"/>
    </location>
</feature>
<keyword evidence="10" id="KW-1003">Cell membrane</keyword>
<keyword evidence="5 10" id="KW-0812">Transmembrane</keyword>
<evidence type="ECO:0000256" key="9">
    <source>
        <dbReference type="ARBA" id="ARBA00023136"/>
    </source>
</evidence>
<feature type="transmembrane region" description="Helical" evidence="10">
    <location>
        <begin position="251"/>
        <end position="271"/>
    </location>
</feature>
<organism evidence="11 12">
    <name type="scientific">Fulvivirga sedimenti</name>
    <dbReference type="NCBI Taxonomy" id="2879465"/>
    <lineage>
        <taxon>Bacteria</taxon>
        <taxon>Pseudomonadati</taxon>
        <taxon>Bacteroidota</taxon>
        <taxon>Cytophagia</taxon>
        <taxon>Cytophagales</taxon>
        <taxon>Fulvivirgaceae</taxon>
        <taxon>Fulvivirga</taxon>
    </lineage>
</organism>
<keyword evidence="7 10" id="KW-0249">Electron transport</keyword>
<comment type="cofactor">
    <cofactor evidence="10">
        <name>FMN</name>
        <dbReference type="ChEBI" id="CHEBI:58210"/>
    </cofactor>
</comment>
<feature type="transmembrane region" description="Helical" evidence="10">
    <location>
        <begin position="225"/>
        <end position="245"/>
    </location>
</feature>
<comment type="subunit">
    <text evidence="10">The complex is composed of six subunits: RnfA, RnfB, RnfC, RnfD, RnfE and RnfG.</text>
</comment>
<evidence type="ECO:0000256" key="4">
    <source>
        <dbReference type="ARBA" id="ARBA00022643"/>
    </source>
</evidence>
<feature type="transmembrane region" description="Helical" evidence="10">
    <location>
        <begin position="130"/>
        <end position="148"/>
    </location>
</feature>
<comment type="similarity">
    <text evidence="10">Belongs to the NqrB/RnfD family.</text>
</comment>
<dbReference type="HAMAP" id="MF_00462">
    <property type="entry name" value="RsxD_RnfD"/>
    <property type="match status" value="1"/>
</dbReference>
<dbReference type="GO" id="GO:0022900">
    <property type="term" value="P:electron transport chain"/>
    <property type="evidence" value="ECO:0007669"/>
    <property type="project" value="UniProtKB-UniRule"/>
</dbReference>
<dbReference type="InterPro" id="IPR004338">
    <property type="entry name" value="NqrB/RnfD"/>
</dbReference>
<keyword evidence="8 10" id="KW-1133">Transmembrane helix</keyword>
<dbReference type="Pfam" id="PF03116">
    <property type="entry name" value="NQR2_RnfD_RnfE"/>
    <property type="match status" value="1"/>
</dbReference>
<dbReference type="InterPro" id="IPR011303">
    <property type="entry name" value="RnfD_bac"/>
</dbReference>
<comment type="subcellular location">
    <subcellularLocation>
        <location evidence="10">Cell membrane</location>
        <topology evidence="10">Multi-pass membrane protein</topology>
    </subcellularLocation>
</comment>